<dbReference type="Proteomes" id="UP000717328">
    <property type="component" value="Unassembled WGS sequence"/>
</dbReference>
<evidence type="ECO:0000313" key="3">
    <source>
        <dbReference type="Proteomes" id="UP000717328"/>
    </source>
</evidence>
<dbReference type="OrthoDB" id="9922773at2759"/>
<sequence>MVWLEGWLTGQTISLKDPDEDPVHANYFAEYWEEAMMGVIEKGDPSLTKDYPKTVVMNMVPGLKGIISTPKDGSGPIQYTTRDDSGAGTVTYNSSSSKKKKKKKRKTAKKD</sequence>
<dbReference type="AlphaFoldDB" id="A0A9P7FWH0"/>
<reference evidence="2" key="1">
    <citation type="submission" date="2021-02" db="EMBL/GenBank/DDBJ databases">
        <authorList>
            <person name="Nieuwenhuis M."/>
            <person name="Van De Peppel L.J.J."/>
        </authorList>
    </citation>
    <scope>NUCLEOTIDE SEQUENCE</scope>
    <source>
        <strain evidence="2">D49</strain>
    </source>
</reference>
<dbReference type="EMBL" id="JABCKI010005761">
    <property type="protein sequence ID" value="KAG5638451.1"/>
    <property type="molecule type" value="Genomic_DNA"/>
</dbReference>
<proteinExistence type="predicted"/>
<name>A0A9P7FWH0_9AGAR</name>
<evidence type="ECO:0000256" key="1">
    <source>
        <dbReference type="SAM" id="MobiDB-lite"/>
    </source>
</evidence>
<evidence type="ECO:0000313" key="2">
    <source>
        <dbReference type="EMBL" id="KAG5638451.1"/>
    </source>
</evidence>
<reference evidence="2" key="2">
    <citation type="submission" date="2021-10" db="EMBL/GenBank/DDBJ databases">
        <title>Phylogenomics reveals ancestral predisposition of the termite-cultivated fungus Termitomyces towards a domesticated lifestyle.</title>
        <authorList>
            <person name="Auxier B."/>
            <person name="Grum-Grzhimaylo A."/>
            <person name="Cardenas M.E."/>
            <person name="Lodge J.D."/>
            <person name="Laessoe T."/>
            <person name="Pedersen O."/>
            <person name="Smith M.E."/>
            <person name="Kuyper T.W."/>
            <person name="Franco-Molano E.A."/>
            <person name="Baroni T.J."/>
            <person name="Aanen D.K."/>
        </authorList>
    </citation>
    <scope>NUCLEOTIDE SEQUENCE</scope>
    <source>
        <strain evidence="2">D49</strain>
    </source>
</reference>
<feature type="compositionally biased region" description="Basic residues" evidence="1">
    <location>
        <begin position="97"/>
        <end position="111"/>
    </location>
</feature>
<comment type="caution">
    <text evidence="2">The sequence shown here is derived from an EMBL/GenBank/DDBJ whole genome shotgun (WGS) entry which is preliminary data.</text>
</comment>
<protein>
    <submittedName>
        <fullName evidence="2">Uncharacterized protein</fullName>
    </submittedName>
</protein>
<keyword evidence="3" id="KW-1185">Reference proteome</keyword>
<accession>A0A9P7FWH0</accession>
<feature type="region of interest" description="Disordered" evidence="1">
    <location>
        <begin position="67"/>
        <end position="111"/>
    </location>
</feature>
<organism evidence="2 3">
    <name type="scientific">Sphagnurus paluster</name>
    <dbReference type="NCBI Taxonomy" id="117069"/>
    <lineage>
        <taxon>Eukaryota</taxon>
        <taxon>Fungi</taxon>
        <taxon>Dikarya</taxon>
        <taxon>Basidiomycota</taxon>
        <taxon>Agaricomycotina</taxon>
        <taxon>Agaricomycetes</taxon>
        <taxon>Agaricomycetidae</taxon>
        <taxon>Agaricales</taxon>
        <taxon>Tricholomatineae</taxon>
        <taxon>Lyophyllaceae</taxon>
        <taxon>Sphagnurus</taxon>
    </lineage>
</organism>
<gene>
    <name evidence="2" type="ORF">H0H81_012516</name>
</gene>